<keyword evidence="4" id="KW-0804">Transcription</keyword>
<dbReference type="Proteomes" id="UP000824469">
    <property type="component" value="Unassembled WGS sequence"/>
</dbReference>
<protein>
    <recommendedName>
        <fullName evidence="6">BES1/BZR1 plant transcription factor N-terminal domain-containing protein</fullName>
    </recommendedName>
</protein>
<keyword evidence="3" id="KW-0238">DNA-binding</keyword>
<feature type="non-terminal residue" evidence="7">
    <location>
        <position position="324"/>
    </location>
</feature>
<dbReference type="PANTHER" id="PTHR31506:SF4">
    <property type="entry name" value="BES1_BZR1 PLANT TRANSCRIPTION FACTOR N-TERMINAL DOMAIN-CONTAINING PROTEIN"/>
    <property type="match status" value="1"/>
</dbReference>
<reference evidence="7 8" key="1">
    <citation type="journal article" date="2021" name="Nat. Plants">
        <title>The Taxus genome provides insights into paclitaxel biosynthesis.</title>
        <authorList>
            <person name="Xiong X."/>
            <person name="Gou J."/>
            <person name="Liao Q."/>
            <person name="Li Y."/>
            <person name="Zhou Q."/>
            <person name="Bi G."/>
            <person name="Li C."/>
            <person name="Du R."/>
            <person name="Wang X."/>
            <person name="Sun T."/>
            <person name="Guo L."/>
            <person name="Liang H."/>
            <person name="Lu P."/>
            <person name="Wu Y."/>
            <person name="Zhang Z."/>
            <person name="Ro D.K."/>
            <person name="Shang Y."/>
            <person name="Huang S."/>
            <person name="Yan J."/>
        </authorList>
    </citation>
    <scope>NUCLEOTIDE SEQUENCE [LARGE SCALE GENOMIC DNA]</scope>
    <source>
        <strain evidence="7">Ta-2019</strain>
    </source>
</reference>
<evidence type="ECO:0000313" key="7">
    <source>
        <dbReference type="EMBL" id="KAH9328047.1"/>
    </source>
</evidence>
<evidence type="ECO:0000256" key="1">
    <source>
        <dbReference type="ARBA" id="ARBA00005909"/>
    </source>
</evidence>
<keyword evidence="8" id="KW-1185">Reference proteome</keyword>
<proteinExistence type="inferred from homology"/>
<gene>
    <name evidence="7" type="ORF">KI387_000155</name>
</gene>
<evidence type="ECO:0000313" key="8">
    <source>
        <dbReference type="Proteomes" id="UP000824469"/>
    </source>
</evidence>
<name>A0AA38GS15_TAXCH</name>
<evidence type="ECO:0000256" key="2">
    <source>
        <dbReference type="ARBA" id="ARBA00023015"/>
    </source>
</evidence>
<accession>A0AA38GS15</accession>
<dbReference type="GO" id="GO:0006351">
    <property type="term" value="P:DNA-templated transcription"/>
    <property type="evidence" value="ECO:0007669"/>
    <property type="project" value="InterPro"/>
</dbReference>
<dbReference type="InterPro" id="IPR008540">
    <property type="entry name" value="BES1_N"/>
</dbReference>
<dbReference type="GO" id="GO:0003700">
    <property type="term" value="F:DNA-binding transcription factor activity"/>
    <property type="evidence" value="ECO:0007669"/>
    <property type="project" value="InterPro"/>
</dbReference>
<dbReference type="PANTHER" id="PTHR31506">
    <property type="entry name" value="BES1/BZR1 HOMOLOG PROTEIN 3-RELATED"/>
    <property type="match status" value="1"/>
</dbReference>
<feature type="domain" description="BES1/BZR1 plant transcription factor N-terminal" evidence="6">
    <location>
        <begin position="30"/>
        <end position="121"/>
    </location>
</feature>
<dbReference type="GO" id="GO:0003677">
    <property type="term" value="F:DNA binding"/>
    <property type="evidence" value="ECO:0007669"/>
    <property type="project" value="UniProtKB-KW"/>
</dbReference>
<dbReference type="GO" id="GO:0009742">
    <property type="term" value="P:brassinosteroid mediated signaling pathway"/>
    <property type="evidence" value="ECO:0007669"/>
    <property type="project" value="InterPro"/>
</dbReference>
<evidence type="ECO:0000256" key="5">
    <source>
        <dbReference type="SAM" id="MobiDB-lite"/>
    </source>
</evidence>
<dbReference type="InterPro" id="IPR033264">
    <property type="entry name" value="BZR"/>
</dbReference>
<feature type="compositionally biased region" description="Polar residues" evidence="5">
    <location>
        <begin position="175"/>
        <end position="192"/>
    </location>
</feature>
<keyword evidence="2" id="KW-0805">Transcription regulation</keyword>
<dbReference type="Pfam" id="PF05687">
    <property type="entry name" value="BES1_N"/>
    <property type="match status" value="1"/>
</dbReference>
<feature type="region of interest" description="Disordered" evidence="5">
    <location>
        <begin position="14"/>
        <end position="45"/>
    </location>
</feature>
<sequence>GGYWMVAIELSEKRMNDNGSSQSEGKGKSKSSTSEREKTKLRERHRRSITTKIFNGLRKFGGYNLPPRADINDVLRALANEAGWIVEPDGTTYRAQGMQQISGNQATSQARQAAPVKSPLTPNSSLGGGGRSMGGFNCILPGIITTDNTTDIRGGECSTTASPRNMGKVAHSHNNKNSSFVPNSSAISSPFTSPASSEVCGQGIQMGGSPFMQCSFEDVGAYFNADAVEAMTMMSRRSTSANAILPQYSNFVLNNDNNNSTNNSYAVTVAMPGSVLPQQHPVLQECRASNQNTPIGSPQHGINVNDELLDLVVNKDCCFTFSAD</sequence>
<dbReference type="OMA" id="DIRGGEC"/>
<feature type="region of interest" description="Disordered" evidence="5">
    <location>
        <begin position="105"/>
        <end position="129"/>
    </location>
</feature>
<dbReference type="EMBL" id="JAHRHJ020000001">
    <property type="protein sequence ID" value="KAH9328047.1"/>
    <property type="molecule type" value="Genomic_DNA"/>
</dbReference>
<dbReference type="AlphaFoldDB" id="A0AA38GS15"/>
<evidence type="ECO:0000256" key="4">
    <source>
        <dbReference type="ARBA" id="ARBA00023163"/>
    </source>
</evidence>
<evidence type="ECO:0000256" key="3">
    <source>
        <dbReference type="ARBA" id="ARBA00023125"/>
    </source>
</evidence>
<comment type="similarity">
    <text evidence="1">Belongs to the BZR/LAT61 family.</text>
</comment>
<evidence type="ECO:0000259" key="6">
    <source>
        <dbReference type="Pfam" id="PF05687"/>
    </source>
</evidence>
<comment type="caution">
    <text evidence="7">The sequence shown here is derived from an EMBL/GenBank/DDBJ whole genome shotgun (WGS) entry which is preliminary data.</text>
</comment>
<organism evidence="7 8">
    <name type="scientific">Taxus chinensis</name>
    <name type="common">Chinese yew</name>
    <name type="synonym">Taxus wallichiana var. chinensis</name>
    <dbReference type="NCBI Taxonomy" id="29808"/>
    <lineage>
        <taxon>Eukaryota</taxon>
        <taxon>Viridiplantae</taxon>
        <taxon>Streptophyta</taxon>
        <taxon>Embryophyta</taxon>
        <taxon>Tracheophyta</taxon>
        <taxon>Spermatophyta</taxon>
        <taxon>Pinopsida</taxon>
        <taxon>Pinidae</taxon>
        <taxon>Conifers II</taxon>
        <taxon>Cupressales</taxon>
        <taxon>Taxaceae</taxon>
        <taxon>Taxus</taxon>
    </lineage>
</organism>
<feature type="region of interest" description="Disordered" evidence="5">
    <location>
        <begin position="157"/>
        <end position="192"/>
    </location>
</feature>